<keyword evidence="6" id="KW-0472">Membrane</keyword>
<dbReference type="EMBL" id="BPLF01000002">
    <property type="protein sequence ID" value="GIX63622.1"/>
    <property type="molecule type" value="Genomic_DNA"/>
</dbReference>
<dbReference type="PANTHER" id="PTHR10110:SF86">
    <property type="entry name" value="SODIUM_HYDROGEN EXCHANGER 7"/>
    <property type="match status" value="1"/>
</dbReference>
<protein>
    <submittedName>
        <fullName evidence="8">Sodium/hydrogen exchanger</fullName>
    </submittedName>
</protein>
<evidence type="ECO:0000256" key="6">
    <source>
        <dbReference type="SAM" id="Phobius"/>
    </source>
</evidence>
<dbReference type="GO" id="GO:0005886">
    <property type="term" value="C:plasma membrane"/>
    <property type="evidence" value="ECO:0007669"/>
    <property type="project" value="UniProtKB-SubCell"/>
</dbReference>
<feature type="region of interest" description="Disordered" evidence="5">
    <location>
        <begin position="671"/>
        <end position="721"/>
    </location>
</feature>
<dbReference type="GeneID" id="94195103"/>
<feature type="transmembrane region" description="Helical" evidence="6">
    <location>
        <begin position="119"/>
        <end position="140"/>
    </location>
</feature>
<evidence type="ECO:0000256" key="5">
    <source>
        <dbReference type="SAM" id="MobiDB-lite"/>
    </source>
</evidence>
<name>A0AAV4LTQ0_BABCB</name>
<keyword evidence="2" id="KW-0813">Transport</keyword>
<evidence type="ECO:0000256" key="1">
    <source>
        <dbReference type="ARBA" id="ARBA00004651"/>
    </source>
</evidence>
<keyword evidence="7" id="KW-0732">Signal</keyword>
<keyword evidence="3" id="KW-1003">Cell membrane</keyword>
<dbReference type="GO" id="GO:0051453">
    <property type="term" value="P:regulation of intracellular pH"/>
    <property type="evidence" value="ECO:0007669"/>
    <property type="project" value="TreeGrafter"/>
</dbReference>
<reference evidence="8 9" key="1">
    <citation type="submission" date="2021-06" db="EMBL/GenBank/DDBJ databases">
        <title>Genome sequence of Babesia caballi.</title>
        <authorList>
            <person name="Yamagishi J."/>
            <person name="Kidaka T."/>
            <person name="Ochi A."/>
        </authorList>
    </citation>
    <scope>NUCLEOTIDE SEQUENCE [LARGE SCALE GENOMIC DNA]</scope>
    <source>
        <strain evidence="8">USDA-D6B2</strain>
    </source>
</reference>
<comment type="caution">
    <text evidence="8">The sequence shown here is derived from an EMBL/GenBank/DDBJ whole genome shotgun (WGS) entry which is preliminary data.</text>
</comment>
<dbReference type="Gene3D" id="6.10.140.1330">
    <property type="match status" value="1"/>
</dbReference>
<evidence type="ECO:0000313" key="8">
    <source>
        <dbReference type="EMBL" id="GIX63622.1"/>
    </source>
</evidence>
<feature type="transmembrane region" description="Helical" evidence="6">
    <location>
        <begin position="530"/>
        <end position="549"/>
    </location>
</feature>
<feature type="transmembrane region" description="Helical" evidence="6">
    <location>
        <begin position="302"/>
        <end position="320"/>
    </location>
</feature>
<keyword evidence="9" id="KW-1185">Reference proteome</keyword>
<feature type="transmembrane region" description="Helical" evidence="6">
    <location>
        <begin position="215"/>
        <end position="242"/>
    </location>
</feature>
<dbReference type="GO" id="GO:0015385">
    <property type="term" value="F:sodium:proton antiporter activity"/>
    <property type="evidence" value="ECO:0007669"/>
    <property type="project" value="InterPro"/>
</dbReference>
<feature type="chain" id="PRO_5043383020" evidence="7">
    <location>
        <begin position="22"/>
        <end position="1124"/>
    </location>
</feature>
<feature type="transmembrane region" description="Helical" evidence="6">
    <location>
        <begin position="326"/>
        <end position="351"/>
    </location>
</feature>
<feature type="signal peptide" evidence="7">
    <location>
        <begin position="1"/>
        <end position="21"/>
    </location>
</feature>
<keyword evidence="6" id="KW-0812">Transmembrane</keyword>
<dbReference type="RefSeq" id="XP_067715691.1">
    <property type="nucleotide sequence ID" value="XM_067859590.1"/>
</dbReference>
<sequence>MERLSLLLLIASCWTAPRVHGQPTQQQEPRPPDLYLPHHIRGNPARNESQAAAASLATQATSPDDPSPQSGQPSNLETTNGPQQGLAVTGTLPSSGTPAETVESPENQDDNPSPVSPNVAQLVTLTSFICLSACVLQFIISKVNERIPISIACFIFGMVIYGFTILLEGRGLSDPLSLSINGLRTIDSSVLYYGVLPILLYEATQDINWHAFCNFFIGGISLAVIGVVLQVLLLGALFHYVLGISASGNITVSFLLASILSSTDPVAVLSVLSGVKAHPKLASIFNGKFPRRPSNTPAGESLINDGSSMLLFQFFYLLLVGKSHSFWYHGLVFTKLLLLSPIMGIIVGAVVTMWISLFRKYHIAQCIAVITVGNLFYFLAEYTMNLSGPLCMVCYGVFIKAYGLIAFDRGALEKHHHIVEGLSMIANSTVFVISGALTIGMLRSQLNNPGVFIQVAKLLSTYLLLNLARALMIMLFSPLLSYLGYGLNYKETLLLIWGGLRGAIVLVLGLRLENDQNTPSNVSDLLGFYIGGNVMLILLLQGLTFELLYRMLHPYPMKPFRQVYLVKVMKVIDYEFNLEVDWLRTHWLFQNTDAIERAGRLVPRMATIKWNATGNLEFDVPDIDDAFQPLPPPPPEAHVRPESPRFESLMPHIHRCNTVYSCSSMDSGDASSICQDPDCSPAHAGPDAAEDPEFPDASDSPPHPLTPHNSNYDGLEDDQPEDQPFLAYSILKRRSSGDGVGYDPKRYLRLLEHAMTDDVGNSQESRSQSSCCLGAPRAVTPFGSQPRSASGEFFPTAGPLPQRSDTDATINLENLYQRPVHKRYTSNTVVPRMESDDRLFENFENDLGGSSDSEQGGGGVRRVLRKEREGELYIMIFNAFSDMYNKLYQSALIDGGSLLMLQNALDIASDFALKKLKKRSIAAWASVLGDSITDSSRSVGADHVEAMDGFEFEWFVLHSMVEKRMRRMDSWLGWQWLNFSQHNSVQSVLELLVAYIDVHQHLLARGGRNMEVLLEGKLIRSFRNQLAHAKLYIASLRQRFPAGFNDGLVTMAACMMLRIKRDVVNEQSTQGLLLEEDRHNVVEMLEDQLFAVSTTNNNLNGFKRLFRRTFNRVTCRSRPRPNQA</sequence>
<keyword evidence="4" id="KW-0406">Ion transport</keyword>
<accession>A0AAV4LTQ0</accession>
<dbReference type="Proteomes" id="UP001497744">
    <property type="component" value="Unassembled WGS sequence"/>
</dbReference>
<feature type="transmembrane region" description="Helical" evidence="6">
    <location>
        <begin position="147"/>
        <end position="166"/>
    </location>
</feature>
<dbReference type="InterPro" id="IPR018422">
    <property type="entry name" value="Cation/H_exchanger_CPA1"/>
</dbReference>
<evidence type="ECO:0000256" key="4">
    <source>
        <dbReference type="ARBA" id="ARBA00023065"/>
    </source>
</evidence>
<dbReference type="PANTHER" id="PTHR10110">
    <property type="entry name" value="SODIUM/HYDROGEN EXCHANGER"/>
    <property type="match status" value="1"/>
</dbReference>
<dbReference type="GO" id="GO:0015386">
    <property type="term" value="F:potassium:proton antiporter activity"/>
    <property type="evidence" value="ECO:0007669"/>
    <property type="project" value="TreeGrafter"/>
</dbReference>
<feature type="transmembrane region" description="Helical" evidence="6">
    <location>
        <begin position="462"/>
        <end position="485"/>
    </location>
</feature>
<feature type="region of interest" description="Disordered" evidence="5">
    <location>
        <begin position="783"/>
        <end position="804"/>
    </location>
</feature>
<feature type="transmembrane region" description="Helical" evidence="6">
    <location>
        <begin position="386"/>
        <end position="407"/>
    </location>
</feature>
<dbReference type="GO" id="GO:0098719">
    <property type="term" value="P:sodium ion import across plasma membrane"/>
    <property type="evidence" value="ECO:0007669"/>
    <property type="project" value="TreeGrafter"/>
</dbReference>
<feature type="transmembrane region" description="Helical" evidence="6">
    <location>
        <begin position="419"/>
        <end position="442"/>
    </location>
</feature>
<evidence type="ECO:0000256" key="2">
    <source>
        <dbReference type="ARBA" id="ARBA00022448"/>
    </source>
</evidence>
<evidence type="ECO:0000313" key="9">
    <source>
        <dbReference type="Proteomes" id="UP001497744"/>
    </source>
</evidence>
<keyword evidence="6" id="KW-1133">Transmembrane helix</keyword>
<dbReference type="AlphaFoldDB" id="A0AAV4LTQ0"/>
<proteinExistence type="predicted"/>
<evidence type="ECO:0000256" key="3">
    <source>
        <dbReference type="ARBA" id="ARBA00022475"/>
    </source>
</evidence>
<gene>
    <name evidence="8" type="ORF">BcabD6B2_30570</name>
</gene>
<evidence type="ECO:0000256" key="7">
    <source>
        <dbReference type="SAM" id="SignalP"/>
    </source>
</evidence>
<comment type="subcellular location">
    <subcellularLocation>
        <location evidence="1">Cell membrane</location>
        <topology evidence="1">Multi-pass membrane protein</topology>
    </subcellularLocation>
</comment>
<feature type="compositionally biased region" description="Low complexity" evidence="5">
    <location>
        <begin position="49"/>
        <end position="74"/>
    </location>
</feature>
<organism evidence="8 9">
    <name type="scientific">Babesia caballi</name>
    <dbReference type="NCBI Taxonomy" id="5871"/>
    <lineage>
        <taxon>Eukaryota</taxon>
        <taxon>Sar</taxon>
        <taxon>Alveolata</taxon>
        <taxon>Apicomplexa</taxon>
        <taxon>Aconoidasida</taxon>
        <taxon>Piroplasmida</taxon>
        <taxon>Babesiidae</taxon>
        <taxon>Babesia</taxon>
    </lineage>
</organism>
<feature type="transmembrane region" description="Helical" evidence="6">
    <location>
        <begin position="363"/>
        <end position="380"/>
    </location>
</feature>
<feature type="region of interest" description="Disordered" evidence="5">
    <location>
        <begin position="19"/>
        <end position="115"/>
    </location>
</feature>
<feature type="transmembrane region" description="Helical" evidence="6">
    <location>
        <begin position="492"/>
        <end position="510"/>
    </location>
</feature>